<gene>
    <name evidence="3" type="ORF">BDK92_7598</name>
</gene>
<dbReference type="AlphaFoldDB" id="A0A495JVL2"/>
<dbReference type="PANTHER" id="PTHR30204:SF97">
    <property type="entry name" value="MERR FAMILY REGULATORY PROTEIN"/>
    <property type="match status" value="1"/>
</dbReference>
<organism evidence="3 4">
    <name type="scientific">Micromonospora pisi</name>
    <dbReference type="NCBI Taxonomy" id="589240"/>
    <lineage>
        <taxon>Bacteria</taxon>
        <taxon>Bacillati</taxon>
        <taxon>Actinomycetota</taxon>
        <taxon>Actinomycetes</taxon>
        <taxon>Micromonosporales</taxon>
        <taxon>Micromonosporaceae</taxon>
        <taxon>Micromonospora</taxon>
    </lineage>
</organism>
<dbReference type="PRINTS" id="PR00040">
    <property type="entry name" value="HTHMERR"/>
</dbReference>
<dbReference type="PROSITE" id="PS50937">
    <property type="entry name" value="HTH_MERR_2"/>
    <property type="match status" value="1"/>
</dbReference>
<dbReference type="EMBL" id="RBKT01000001">
    <property type="protein sequence ID" value="RKR93086.1"/>
    <property type="molecule type" value="Genomic_DNA"/>
</dbReference>
<protein>
    <submittedName>
        <fullName evidence="3">MerR family transcriptional regulator</fullName>
    </submittedName>
</protein>
<dbReference type="InterPro" id="IPR000551">
    <property type="entry name" value="MerR-type_HTH_dom"/>
</dbReference>
<comment type="caution">
    <text evidence="3">The sequence shown here is derived from an EMBL/GenBank/DDBJ whole genome shotgun (WGS) entry which is preliminary data.</text>
</comment>
<dbReference type="SUPFAM" id="SSF46955">
    <property type="entry name" value="Putative DNA-binding domain"/>
    <property type="match status" value="1"/>
</dbReference>
<name>A0A495JVL2_9ACTN</name>
<evidence type="ECO:0000256" key="1">
    <source>
        <dbReference type="ARBA" id="ARBA00023125"/>
    </source>
</evidence>
<dbReference type="OrthoDB" id="9808480at2"/>
<dbReference type="Pfam" id="PF13411">
    <property type="entry name" value="MerR_1"/>
    <property type="match status" value="1"/>
</dbReference>
<proteinExistence type="predicted"/>
<dbReference type="GO" id="GO:0003700">
    <property type="term" value="F:DNA-binding transcription factor activity"/>
    <property type="evidence" value="ECO:0007669"/>
    <property type="project" value="InterPro"/>
</dbReference>
<dbReference type="RefSeq" id="WP_121161167.1">
    <property type="nucleotide sequence ID" value="NZ_RBKT01000001.1"/>
</dbReference>
<reference evidence="3 4" key="1">
    <citation type="submission" date="2018-10" db="EMBL/GenBank/DDBJ databases">
        <title>Sequencing the genomes of 1000 actinobacteria strains.</title>
        <authorList>
            <person name="Klenk H.-P."/>
        </authorList>
    </citation>
    <scope>NUCLEOTIDE SEQUENCE [LARGE SCALE GENOMIC DNA]</scope>
    <source>
        <strain evidence="3 4">DSM 45175</strain>
    </source>
</reference>
<accession>A0A495JVL2</accession>
<evidence type="ECO:0000313" key="4">
    <source>
        <dbReference type="Proteomes" id="UP000277671"/>
    </source>
</evidence>
<keyword evidence="1" id="KW-0238">DNA-binding</keyword>
<dbReference type="Proteomes" id="UP000277671">
    <property type="component" value="Unassembled WGS sequence"/>
</dbReference>
<dbReference type="SMART" id="SM00422">
    <property type="entry name" value="HTH_MERR"/>
    <property type="match status" value="1"/>
</dbReference>
<dbReference type="Gene3D" id="1.10.1660.10">
    <property type="match status" value="1"/>
</dbReference>
<evidence type="ECO:0000313" key="3">
    <source>
        <dbReference type="EMBL" id="RKR93086.1"/>
    </source>
</evidence>
<dbReference type="PANTHER" id="PTHR30204">
    <property type="entry name" value="REDOX-CYCLING DRUG-SENSING TRANSCRIPTIONAL ACTIVATOR SOXR"/>
    <property type="match status" value="1"/>
</dbReference>
<sequence length="127" mass="14020">MRIGELAKRSLVPIRMLRYYEERGLLSPGRGANGYRDYRESDVTRAVLVSSLIRSGLPTRLIIPLLQDEPPGQPPATLDESPGAVDESLEGLFAAELARLDSKIACMNLSRTAVRKHLDRLRAPIPG</sequence>
<evidence type="ECO:0000259" key="2">
    <source>
        <dbReference type="PROSITE" id="PS50937"/>
    </source>
</evidence>
<dbReference type="InterPro" id="IPR047057">
    <property type="entry name" value="MerR_fam"/>
</dbReference>
<dbReference type="InterPro" id="IPR009061">
    <property type="entry name" value="DNA-bd_dom_put_sf"/>
</dbReference>
<dbReference type="GO" id="GO:0003677">
    <property type="term" value="F:DNA binding"/>
    <property type="evidence" value="ECO:0007669"/>
    <property type="project" value="UniProtKB-KW"/>
</dbReference>
<feature type="domain" description="HTH merR-type" evidence="2">
    <location>
        <begin position="1"/>
        <end position="68"/>
    </location>
</feature>
<keyword evidence="4" id="KW-1185">Reference proteome</keyword>